<keyword evidence="4 7" id="KW-0812">Transmembrane</keyword>
<dbReference type="PANTHER" id="PTHR43867">
    <property type="entry name" value="CELLULOSE SYNTHASE CATALYTIC SUBUNIT A [UDP-FORMING]"/>
    <property type="match status" value="1"/>
</dbReference>
<evidence type="ECO:0000313" key="9">
    <source>
        <dbReference type="EMBL" id="SMQ85507.1"/>
    </source>
</evidence>
<evidence type="ECO:0000256" key="3">
    <source>
        <dbReference type="ARBA" id="ARBA00022679"/>
    </source>
</evidence>
<dbReference type="Pfam" id="PF00535">
    <property type="entry name" value="Glycos_transf_2"/>
    <property type="match status" value="1"/>
</dbReference>
<comment type="subcellular location">
    <subcellularLocation>
        <location evidence="1">Membrane</location>
        <topology evidence="1">Multi-pass membrane protein</topology>
    </subcellularLocation>
</comment>
<dbReference type="InterPro" id="IPR029044">
    <property type="entry name" value="Nucleotide-diphossugar_trans"/>
</dbReference>
<keyword evidence="3" id="KW-0808">Transferase</keyword>
<gene>
    <name evidence="9" type="ORF">SAMN06295905_2785</name>
</gene>
<dbReference type="RefSeq" id="WP_086471165.1">
    <property type="nucleotide sequence ID" value="NZ_FXWK01000002.1"/>
</dbReference>
<dbReference type="InterPro" id="IPR050321">
    <property type="entry name" value="Glycosyltr_2/OpgH_subfam"/>
</dbReference>
<dbReference type="Gene3D" id="3.90.550.10">
    <property type="entry name" value="Spore Coat Polysaccharide Biosynthesis Protein SpsA, Chain A"/>
    <property type="match status" value="1"/>
</dbReference>
<evidence type="ECO:0000256" key="6">
    <source>
        <dbReference type="ARBA" id="ARBA00023136"/>
    </source>
</evidence>
<proteinExistence type="predicted"/>
<evidence type="ECO:0000256" key="2">
    <source>
        <dbReference type="ARBA" id="ARBA00022676"/>
    </source>
</evidence>
<name>A0A1Y6GAP6_9HYPH</name>
<dbReference type="GO" id="GO:0005886">
    <property type="term" value="C:plasma membrane"/>
    <property type="evidence" value="ECO:0007669"/>
    <property type="project" value="TreeGrafter"/>
</dbReference>
<feature type="transmembrane region" description="Helical" evidence="7">
    <location>
        <begin position="57"/>
        <end position="82"/>
    </location>
</feature>
<feature type="transmembrane region" description="Helical" evidence="7">
    <location>
        <begin position="27"/>
        <end position="45"/>
    </location>
</feature>
<keyword evidence="6 7" id="KW-0472">Membrane</keyword>
<dbReference type="AlphaFoldDB" id="A0A1Y6GAP6"/>
<feature type="transmembrane region" description="Helical" evidence="7">
    <location>
        <begin position="542"/>
        <end position="564"/>
    </location>
</feature>
<evidence type="ECO:0000256" key="7">
    <source>
        <dbReference type="SAM" id="Phobius"/>
    </source>
</evidence>
<dbReference type="InterPro" id="IPR001173">
    <property type="entry name" value="Glyco_trans_2-like"/>
</dbReference>
<dbReference type="EMBL" id="FXWK01000002">
    <property type="protein sequence ID" value="SMQ85507.1"/>
    <property type="molecule type" value="Genomic_DNA"/>
</dbReference>
<dbReference type="GO" id="GO:0016758">
    <property type="term" value="F:hexosyltransferase activity"/>
    <property type="evidence" value="ECO:0007669"/>
    <property type="project" value="TreeGrafter"/>
</dbReference>
<dbReference type="PANTHER" id="PTHR43867:SF2">
    <property type="entry name" value="CELLULOSE SYNTHASE CATALYTIC SUBUNIT A [UDP-FORMING]"/>
    <property type="match status" value="1"/>
</dbReference>
<feature type="domain" description="Glycosyltransferase 2-like" evidence="8">
    <location>
        <begin position="114"/>
        <end position="237"/>
    </location>
</feature>
<evidence type="ECO:0000259" key="8">
    <source>
        <dbReference type="Pfam" id="PF00535"/>
    </source>
</evidence>
<organism evidence="9 10">
    <name type="scientific">Devosia lucknowensis</name>
    <dbReference type="NCBI Taxonomy" id="1096929"/>
    <lineage>
        <taxon>Bacteria</taxon>
        <taxon>Pseudomonadati</taxon>
        <taxon>Pseudomonadota</taxon>
        <taxon>Alphaproteobacteria</taxon>
        <taxon>Hyphomicrobiales</taxon>
        <taxon>Devosiaceae</taxon>
        <taxon>Devosia</taxon>
    </lineage>
</organism>
<keyword evidence="5 7" id="KW-1133">Transmembrane helix</keyword>
<accession>A0A1Y6GAP6</accession>
<keyword evidence="10" id="KW-1185">Reference proteome</keyword>
<protein>
    <submittedName>
        <fullName evidence="9">Cellulose synthase (UDP-forming)</fullName>
    </submittedName>
</protein>
<reference evidence="10" key="1">
    <citation type="submission" date="2017-04" db="EMBL/GenBank/DDBJ databases">
        <authorList>
            <person name="Varghese N."/>
            <person name="Submissions S."/>
        </authorList>
    </citation>
    <scope>NUCLEOTIDE SEQUENCE [LARGE SCALE GENOMIC DNA]</scope>
</reference>
<dbReference type="SUPFAM" id="SSF53448">
    <property type="entry name" value="Nucleotide-diphospho-sugar transferases"/>
    <property type="match status" value="1"/>
</dbReference>
<keyword evidence="2" id="KW-0328">Glycosyltransferase</keyword>
<evidence type="ECO:0000256" key="1">
    <source>
        <dbReference type="ARBA" id="ARBA00004141"/>
    </source>
</evidence>
<evidence type="ECO:0000256" key="4">
    <source>
        <dbReference type="ARBA" id="ARBA00022692"/>
    </source>
</evidence>
<dbReference type="Proteomes" id="UP000194474">
    <property type="component" value="Unassembled WGS sequence"/>
</dbReference>
<sequence length="627" mass="70342">MTDYGFRSRFAAQKPWTPLRYSPWHEALWQFLSTACLAFGAWYIIWRWMFSVNFEALWFSIPLLVAETGAYLGLFLFTLNLWSAKSPELPPLPVTTRDCSGDPDAPERPLAVDVFFATYSEDPELVRQGLQAAKALTYPHPIDLKVHVLDDGKRPAMAAVAAEEGVNYITRSDNLGFKAGNLRNAMTVTGGDFILICDADMIPFPTFLEETLGYFRDEKVAWVQTPQWFYDVPPGVPLPAKLERRLGRPGRWLGQAVERVVGPIQLGEDPFANDPQLFFDVILRRRNWANASFCCGAGSIHRREAVMEAALRQWSDAIEAEAGRDEASARRLTGETAIAESIKSAMRWQGALDTEFQPYKFHVSEDIYTSIALHSDRERGWKSVLHPVPQARMLSPNDLLSWMLQRFKYAGGTLDIFVTDSPLFRPGLTGAQKLMYAATFYSYLSPIWNVIFLVSPIVFLLTGIAPLAGYSLDFFIHITPFLVLNELSKLVSTWGNSNSKGRAWYLATFPLSLQALWTVLRGKKIAFPVTPKDRQVGTYGRLVRWQIGVVVLTLVSLAWGWVAYAQGRHGYGLGAMLANTLWGLTNASSMLPIIRAAFWQPDAEFESEIVAGKMHPHQSKGEEAVSP</sequence>
<evidence type="ECO:0000313" key="10">
    <source>
        <dbReference type="Proteomes" id="UP000194474"/>
    </source>
</evidence>
<dbReference type="OrthoDB" id="9806824at2"/>
<evidence type="ECO:0000256" key="5">
    <source>
        <dbReference type="ARBA" id="ARBA00022989"/>
    </source>
</evidence>
<dbReference type="CDD" id="cd06421">
    <property type="entry name" value="CESA_CelA_like"/>
    <property type="match status" value="1"/>
</dbReference>